<gene>
    <name evidence="14" type="ORF">SAMN04490239_9373</name>
</gene>
<sequence>MNSDTESADAVSVRLNTMDRRSLHPQRWNVRVRSTAAAVLAVTVCLLLASGALLFVLYRALEHSARVAADSRAHQIIEQLHTQPPQELDASLLATDGQIGAIQILDTQGNVLATSVGIPSSPVFASPLPPGESAYLGNLHFGHDRDYWVAAIGTTSPNGPVTVVTGADRELVEGVLATVAALLAIGAPLVIGFASATTYRLIGTALRPVERIRAHVAAISTAQLDERVPVPAARDEIGDLAVTMNSMLARLEAGHLAQQRFVSDASHELRSPLATITAALELAQSRPDLIDTALVDESLLPEARRMHALLEDLLLLARADEDSLSRIRVDVDIDDLILAERARLRGRSAVTVTATVHPIRVAGDPQQLTRLVRNLVDNAVRHARTRIALTCRRGGEGAVIEVSDDGPGIAPTDRARIFDRFVRLDTPRTRASGGSGLGLAIAAEIVAAHHGSIDILDRAGGGAHFVVTLPIGDDTYPSARIE</sequence>
<feature type="domain" description="Histidine kinase" evidence="12">
    <location>
        <begin position="264"/>
        <end position="473"/>
    </location>
</feature>
<dbReference type="GO" id="GO:0000155">
    <property type="term" value="F:phosphorelay sensor kinase activity"/>
    <property type="evidence" value="ECO:0007669"/>
    <property type="project" value="InterPro"/>
</dbReference>
<dbReference type="Pfam" id="PF02518">
    <property type="entry name" value="HATPase_c"/>
    <property type="match status" value="1"/>
</dbReference>
<dbReference type="SMART" id="SM00387">
    <property type="entry name" value="HATPase_c"/>
    <property type="match status" value="1"/>
</dbReference>
<keyword evidence="6 11" id="KW-0812">Transmembrane</keyword>
<evidence type="ECO:0000313" key="14">
    <source>
        <dbReference type="EMBL" id="SED94726.1"/>
    </source>
</evidence>
<reference evidence="15" key="1">
    <citation type="submission" date="2016-10" db="EMBL/GenBank/DDBJ databases">
        <authorList>
            <person name="Varghese N."/>
            <person name="Submissions S."/>
        </authorList>
    </citation>
    <scope>NUCLEOTIDE SEQUENCE [LARGE SCALE GENOMIC DNA]</scope>
    <source>
        <strain evidence="15">DSM 44498</strain>
    </source>
</reference>
<dbReference type="AlphaFoldDB" id="A0A1H5EUF0"/>
<evidence type="ECO:0000256" key="5">
    <source>
        <dbReference type="ARBA" id="ARBA00022679"/>
    </source>
</evidence>
<dbReference type="PROSITE" id="PS50885">
    <property type="entry name" value="HAMP"/>
    <property type="match status" value="1"/>
</dbReference>
<dbReference type="InterPro" id="IPR004358">
    <property type="entry name" value="Sig_transdc_His_kin-like_C"/>
</dbReference>
<feature type="transmembrane region" description="Helical" evidence="11">
    <location>
        <begin position="175"/>
        <end position="196"/>
    </location>
</feature>
<dbReference type="GO" id="GO:0005886">
    <property type="term" value="C:plasma membrane"/>
    <property type="evidence" value="ECO:0007669"/>
    <property type="project" value="UniProtKB-SubCell"/>
</dbReference>
<dbReference type="EC" id="2.7.13.3" evidence="3"/>
<evidence type="ECO:0000256" key="6">
    <source>
        <dbReference type="ARBA" id="ARBA00022692"/>
    </source>
</evidence>
<dbReference type="InterPro" id="IPR036890">
    <property type="entry name" value="HATPase_C_sf"/>
</dbReference>
<dbReference type="Proteomes" id="UP000183561">
    <property type="component" value="Unassembled WGS sequence"/>
</dbReference>
<dbReference type="FunFam" id="3.30.565.10:FF:000006">
    <property type="entry name" value="Sensor histidine kinase WalK"/>
    <property type="match status" value="1"/>
</dbReference>
<evidence type="ECO:0000256" key="11">
    <source>
        <dbReference type="SAM" id="Phobius"/>
    </source>
</evidence>
<dbReference type="InterPro" id="IPR003594">
    <property type="entry name" value="HATPase_dom"/>
</dbReference>
<evidence type="ECO:0000256" key="2">
    <source>
        <dbReference type="ARBA" id="ARBA00004236"/>
    </source>
</evidence>
<feature type="transmembrane region" description="Helical" evidence="11">
    <location>
        <begin position="36"/>
        <end position="58"/>
    </location>
</feature>
<dbReference type="PRINTS" id="PR00344">
    <property type="entry name" value="BCTRLSENSOR"/>
</dbReference>
<keyword evidence="5" id="KW-0808">Transferase</keyword>
<dbReference type="Gene3D" id="1.10.287.130">
    <property type="match status" value="1"/>
</dbReference>
<dbReference type="Gene3D" id="3.30.565.10">
    <property type="entry name" value="Histidine kinase-like ATPase, C-terminal domain"/>
    <property type="match status" value="1"/>
</dbReference>
<dbReference type="InterPro" id="IPR036097">
    <property type="entry name" value="HisK_dim/P_sf"/>
</dbReference>
<evidence type="ECO:0000256" key="7">
    <source>
        <dbReference type="ARBA" id="ARBA00022777"/>
    </source>
</evidence>
<keyword evidence="8 11" id="KW-1133">Transmembrane helix</keyword>
<evidence type="ECO:0000256" key="8">
    <source>
        <dbReference type="ARBA" id="ARBA00022989"/>
    </source>
</evidence>
<organism evidence="14 15">
    <name type="scientific">Rhodococcus koreensis</name>
    <dbReference type="NCBI Taxonomy" id="99653"/>
    <lineage>
        <taxon>Bacteria</taxon>
        <taxon>Bacillati</taxon>
        <taxon>Actinomycetota</taxon>
        <taxon>Actinomycetes</taxon>
        <taxon>Mycobacteriales</taxon>
        <taxon>Nocardiaceae</taxon>
        <taxon>Rhodococcus</taxon>
    </lineage>
</organism>
<evidence type="ECO:0000256" key="10">
    <source>
        <dbReference type="ARBA" id="ARBA00023136"/>
    </source>
</evidence>
<keyword evidence="7 14" id="KW-0418">Kinase</keyword>
<dbReference type="CDD" id="cd06225">
    <property type="entry name" value="HAMP"/>
    <property type="match status" value="1"/>
</dbReference>
<evidence type="ECO:0000256" key="9">
    <source>
        <dbReference type="ARBA" id="ARBA00023012"/>
    </source>
</evidence>
<keyword evidence="9" id="KW-0902">Two-component regulatory system</keyword>
<evidence type="ECO:0000313" key="15">
    <source>
        <dbReference type="Proteomes" id="UP000183561"/>
    </source>
</evidence>
<dbReference type="EMBL" id="FNSV01000007">
    <property type="protein sequence ID" value="SED94726.1"/>
    <property type="molecule type" value="Genomic_DNA"/>
</dbReference>
<keyword evidence="15" id="KW-1185">Reference proteome</keyword>
<dbReference type="InterPro" id="IPR005467">
    <property type="entry name" value="His_kinase_dom"/>
</dbReference>
<dbReference type="CDD" id="cd00082">
    <property type="entry name" value="HisKA"/>
    <property type="match status" value="1"/>
</dbReference>
<keyword evidence="4" id="KW-0597">Phosphoprotein</keyword>
<dbReference type="SMART" id="SM00304">
    <property type="entry name" value="HAMP"/>
    <property type="match status" value="1"/>
</dbReference>
<dbReference type="Gene3D" id="6.10.340.10">
    <property type="match status" value="1"/>
</dbReference>
<dbReference type="SUPFAM" id="SSF158472">
    <property type="entry name" value="HAMP domain-like"/>
    <property type="match status" value="1"/>
</dbReference>
<dbReference type="InterPro" id="IPR003661">
    <property type="entry name" value="HisK_dim/P_dom"/>
</dbReference>
<dbReference type="SUPFAM" id="SSF55874">
    <property type="entry name" value="ATPase domain of HSP90 chaperone/DNA topoisomerase II/histidine kinase"/>
    <property type="match status" value="1"/>
</dbReference>
<evidence type="ECO:0000256" key="1">
    <source>
        <dbReference type="ARBA" id="ARBA00000085"/>
    </source>
</evidence>
<name>A0A1H5EUF0_9NOCA</name>
<dbReference type="InterPro" id="IPR050428">
    <property type="entry name" value="TCS_sensor_his_kinase"/>
</dbReference>
<dbReference type="InterPro" id="IPR003660">
    <property type="entry name" value="HAMP_dom"/>
</dbReference>
<evidence type="ECO:0000259" key="13">
    <source>
        <dbReference type="PROSITE" id="PS50885"/>
    </source>
</evidence>
<dbReference type="PANTHER" id="PTHR45436">
    <property type="entry name" value="SENSOR HISTIDINE KINASE YKOH"/>
    <property type="match status" value="1"/>
</dbReference>
<evidence type="ECO:0000256" key="4">
    <source>
        <dbReference type="ARBA" id="ARBA00022553"/>
    </source>
</evidence>
<proteinExistence type="predicted"/>
<accession>A0A1H5EUF0</accession>
<comment type="catalytic activity">
    <reaction evidence="1">
        <text>ATP + protein L-histidine = ADP + protein N-phospho-L-histidine.</text>
        <dbReference type="EC" id="2.7.13.3"/>
    </reaction>
</comment>
<dbReference type="SUPFAM" id="SSF47384">
    <property type="entry name" value="Homodimeric domain of signal transducing histidine kinase"/>
    <property type="match status" value="1"/>
</dbReference>
<protein>
    <recommendedName>
        <fullName evidence="3">histidine kinase</fullName>
        <ecNumber evidence="3">2.7.13.3</ecNumber>
    </recommendedName>
</protein>
<keyword evidence="10 11" id="KW-0472">Membrane</keyword>
<dbReference type="Pfam" id="PF00672">
    <property type="entry name" value="HAMP"/>
    <property type="match status" value="1"/>
</dbReference>
<dbReference type="PROSITE" id="PS50109">
    <property type="entry name" value="HIS_KIN"/>
    <property type="match status" value="1"/>
</dbReference>
<feature type="domain" description="HAMP" evidence="13">
    <location>
        <begin position="203"/>
        <end position="256"/>
    </location>
</feature>
<dbReference type="Pfam" id="PF00512">
    <property type="entry name" value="HisKA"/>
    <property type="match status" value="1"/>
</dbReference>
<evidence type="ECO:0000259" key="12">
    <source>
        <dbReference type="PROSITE" id="PS50109"/>
    </source>
</evidence>
<dbReference type="PANTHER" id="PTHR45436:SF5">
    <property type="entry name" value="SENSOR HISTIDINE KINASE TRCS"/>
    <property type="match status" value="1"/>
</dbReference>
<evidence type="ECO:0000256" key="3">
    <source>
        <dbReference type="ARBA" id="ARBA00012438"/>
    </source>
</evidence>
<comment type="subcellular location">
    <subcellularLocation>
        <location evidence="2">Cell membrane</location>
    </subcellularLocation>
</comment>
<dbReference type="SMART" id="SM00388">
    <property type="entry name" value="HisKA"/>
    <property type="match status" value="1"/>
</dbReference>